<proteinExistence type="predicted"/>
<sequence>MWYTFEAMQLLKLPEVVVKDRHGKLGKFWMKRECSFCSGCWINFSVCEHLTVVDMNLRLCAVKKLINLPYGEKISGLNFNPVKQTKIYWT</sequence>
<gene>
    <name evidence="1" type="ORF">OUZ56_010664</name>
</gene>
<keyword evidence="2" id="KW-1185">Reference proteome</keyword>
<name>A0ABR0AJ95_9CRUS</name>
<dbReference type="Proteomes" id="UP001234178">
    <property type="component" value="Unassembled WGS sequence"/>
</dbReference>
<dbReference type="EMBL" id="JAOYFB010000037">
    <property type="protein sequence ID" value="KAK4025164.1"/>
    <property type="molecule type" value="Genomic_DNA"/>
</dbReference>
<organism evidence="1 2">
    <name type="scientific">Daphnia magna</name>
    <dbReference type="NCBI Taxonomy" id="35525"/>
    <lineage>
        <taxon>Eukaryota</taxon>
        <taxon>Metazoa</taxon>
        <taxon>Ecdysozoa</taxon>
        <taxon>Arthropoda</taxon>
        <taxon>Crustacea</taxon>
        <taxon>Branchiopoda</taxon>
        <taxon>Diplostraca</taxon>
        <taxon>Cladocera</taxon>
        <taxon>Anomopoda</taxon>
        <taxon>Daphniidae</taxon>
        <taxon>Daphnia</taxon>
    </lineage>
</organism>
<evidence type="ECO:0000313" key="2">
    <source>
        <dbReference type="Proteomes" id="UP001234178"/>
    </source>
</evidence>
<reference evidence="1 2" key="1">
    <citation type="journal article" date="2023" name="Nucleic Acids Res.">
        <title>The hologenome of Daphnia magna reveals possible DNA methylation and microbiome-mediated evolution of the host genome.</title>
        <authorList>
            <person name="Chaturvedi A."/>
            <person name="Li X."/>
            <person name="Dhandapani V."/>
            <person name="Marshall H."/>
            <person name="Kissane S."/>
            <person name="Cuenca-Cambronero M."/>
            <person name="Asole G."/>
            <person name="Calvet F."/>
            <person name="Ruiz-Romero M."/>
            <person name="Marangio P."/>
            <person name="Guigo R."/>
            <person name="Rago D."/>
            <person name="Mirbahai L."/>
            <person name="Eastwood N."/>
            <person name="Colbourne J.K."/>
            <person name="Zhou J."/>
            <person name="Mallon E."/>
            <person name="Orsini L."/>
        </authorList>
    </citation>
    <scope>NUCLEOTIDE SEQUENCE [LARGE SCALE GENOMIC DNA]</scope>
    <source>
        <strain evidence="1">LRV0_1</strain>
    </source>
</reference>
<protein>
    <submittedName>
        <fullName evidence="1">Uncharacterized protein</fullName>
    </submittedName>
</protein>
<comment type="caution">
    <text evidence="1">The sequence shown here is derived from an EMBL/GenBank/DDBJ whole genome shotgun (WGS) entry which is preliminary data.</text>
</comment>
<accession>A0ABR0AJ95</accession>
<evidence type="ECO:0000313" key="1">
    <source>
        <dbReference type="EMBL" id="KAK4025164.1"/>
    </source>
</evidence>